<evidence type="ECO:0000256" key="1">
    <source>
        <dbReference type="ARBA" id="ARBA00006739"/>
    </source>
</evidence>
<keyword evidence="4" id="KW-1133">Transmembrane helix</keyword>
<dbReference type="Proteomes" id="UP000228635">
    <property type="component" value="Unassembled WGS sequence"/>
</dbReference>
<protein>
    <recommendedName>
        <fullName evidence="5">Glycosyltransferase 2-like domain-containing protein</fullName>
    </recommendedName>
</protein>
<proteinExistence type="inferred from homology"/>
<dbReference type="PANTHER" id="PTHR43630">
    <property type="entry name" value="POLY-BETA-1,6-N-ACETYL-D-GLUCOSAMINE SYNTHASE"/>
    <property type="match status" value="1"/>
</dbReference>
<evidence type="ECO:0000313" key="7">
    <source>
        <dbReference type="Proteomes" id="UP000228635"/>
    </source>
</evidence>
<dbReference type="PANTHER" id="PTHR43630:SF1">
    <property type="entry name" value="POLY-BETA-1,6-N-ACETYL-D-GLUCOSAMINE SYNTHASE"/>
    <property type="match status" value="1"/>
</dbReference>
<comment type="similarity">
    <text evidence="1">Belongs to the glycosyltransferase 2 family.</text>
</comment>
<feature type="transmembrane region" description="Helical" evidence="4">
    <location>
        <begin position="616"/>
        <end position="637"/>
    </location>
</feature>
<organism evidence="6 7">
    <name type="scientific">Candidatus Harrisonbacteria bacterium CG10_big_fil_rev_8_21_14_0_10_42_17</name>
    <dbReference type="NCBI Taxonomy" id="1974584"/>
    <lineage>
        <taxon>Bacteria</taxon>
        <taxon>Candidatus Harrisoniibacteriota</taxon>
    </lineage>
</organism>
<dbReference type="CDD" id="cd06423">
    <property type="entry name" value="CESA_like"/>
    <property type="match status" value="1"/>
</dbReference>
<reference evidence="7" key="1">
    <citation type="submission" date="2017-09" db="EMBL/GenBank/DDBJ databases">
        <title>Depth-based differentiation of microbial function through sediment-hosted aquifers and enrichment of novel symbionts in the deep terrestrial subsurface.</title>
        <authorList>
            <person name="Probst A.J."/>
            <person name="Ladd B."/>
            <person name="Jarett J.K."/>
            <person name="Geller-Mcgrath D.E."/>
            <person name="Sieber C.M.K."/>
            <person name="Emerson J.B."/>
            <person name="Anantharaman K."/>
            <person name="Thomas B.C."/>
            <person name="Malmstrom R."/>
            <person name="Stieglmeier M."/>
            <person name="Klingl A."/>
            <person name="Woyke T."/>
            <person name="Ryan C.M."/>
            <person name="Banfield J.F."/>
        </authorList>
    </citation>
    <scope>NUCLEOTIDE SEQUENCE [LARGE SCALE GENOMIC DNA]</scope>
</reference>
<keyword evidence="3" id="KW-0808">Transferase</keyword>
<sequence>MAFLIALFSLFGISFTLWGGIGLLRYYSEFLQRLVTNTPRLPSSFDTDRFEKRFSIIPVSRSAMHSLRNPSPRLSRFDTVVTLGFPTAHITRKLSNDFPELFQDARVLNIDYHQENERFGDLDFLTNDLSSLSSLVYLLLKEGDAPLPSQLITAFLGGALRSVRTFYTNHIPTQNTLHVVHDLLRSGALMTELRTLGVRGDHAHPPAAHHQFSVTTSLSAQRVRDFFTRSRRIVLILGESDNWDTLGAASGIAHMLRGLEKNVSILVPPDFHRVPALYLRTLIPHLPIPRNTVVNLAFQDSSLHELQLGKVPRTRLIEDHEVAALIAAHNEEATIEKTIQSLKRIIPSRNIYVGSDGSSDSTVTLVHRLGCNVLDIQPNRGKAGALQHTIDHFKLTKHYRALIIIDADSEVQPDYLRNALPLFEDPRIAAIAVHATTKWYKHWPPKWDMIFPAYRVRFYRILQAVMKFGQSWKYTNVMSIVPGFASIYRTSVLPFIKIDAPGLVIEDFNMTFELHHKKLGLVGYSPRVIGITDDPHSFSDYRKQIRRWHLGFWQTVRRHGIWPSFFWLSLSVLTLEIIFFSIFLLATPFLFLWFLFTSFEPIMLSFLPSTLSRLTFLDLLVGFFLVDYLSTAIVAFVERKPILLLYGFTFPFIRFIDAAMFLYTLPLAFLVKSKGTWVSPKRATSLKTR</sequence>
<comment type="caution">
    <text evidence="6">The sequence shown here is derived from an EMBL/GenBank/DDBJ whole genome shotgun (WGS) entry which is preliminary data.</text>
</comment>
<evidence type="ECO:0000313" key="6">
    <source>
        <dbReference type="EMBL" id="PIT92194.1"/>
    </source>
</evidence>
<dbReference type="AlphaFoldDB" id="A0A2M6WHI8"/>
<gene>
    <name evidence="6" type="ORF">COU08_03870</name>
</gene>
<evidence type="ECO:0000256" key="4">
    <source>
        <dbReference type="SAM" id="Phobius"/>
    </source>
</evidence>
<dbReference type="InterPro" id="IPR029044">
    <property type="entry name" value="Nucleotide-diphossugar_trans"/>
</dbReference>
<feature type="domain" description="Glycosyltransferase 2-like" evidence="5">
    <location>
        <begin position="325"/>
        <end position="485"/>
    </location>
</feature>
<keyword evidence="2" id="KW-0328">Glycosyltransferase</keyword>
<dbReference type="SUPFAM" id="SSF53448">
    <property type="entry name" value="Nucleotide-diphospho-sugar transferases"/>
    <property type="match status" value="1"/>
</dbReference>
<keyword evidence="4" id="KW-0812">Transmembrane</keyword>
<dbReference type="GO" id="GO:0016757">
    <property type="term" value="F:glycosyltransferase activity"/>
    <property type="evidence" value="ECO:0007669"/>
    <property type="project" value="UniProtKB-KW"/>
</dbReference>
<accession>A0A2M6WHI8</accession>
<name>A0A2M6WHI8_9BACT</name>
<dbReference type="InterPro" id="IPR001173">
    <property type="entry name" value="Glyco_trans_2-like"/>
</dbReference>
<keyword evidence="4" id="KW-0472">Membrane</keyword>
<feature type="transmembrane region" description="Helical" evidence="4">
    <location>
        <begin position="643"/>
        <end position="671"/>
    </location>
</feature>
<dbReference type="Gene3D" id="3.90.1640.10">
    <property type="entry name" value="inorganic pyrophosphatase (n-terminal core)"/>
    <property type="match status" value="1"/>
</dbReference>
<dbReference type="Pfam" id="PF00535">
    <property type="entry name" value="Glycos_transf_2"/>
    <property type="match status" value="1"/>
</dbReference>
<evidence type="ECO:0000256" key="3">
    <source>
        <dbReference type="ARBA" id="ARBA00022679"/>
    </source>
</evidence>
<evidence type="ECO:0000256" key="2">
    <source>
        <dbReference type="ARBA" id="ARBA00022676"/>
    </source>
</evidence>
<evidence type="ECO:0000259" key="5">
    <source>
        <dbReference type="Pfam" id="PF00535"/>
    </source>
</evidence>
<feature type="transmembrane region" description="Helical" evidence="4">
    <location>
        <begin position="565"/>
        <end position="596"/>
    </location>
</feature>
<dbReference type="Gene3D" id="3.90.550.10">
    <property type="entry name" value="Spore Coat Polysaccharide Biosynthesis Protein SpsA, Chain A"/>
    <property type="match status" value="1"/>
</dbReference>
<dbReference type="EMBL" id="PFBA01000032">
    <property type="protein sequence ID" value="PIT92194.1"/>
    <property type="molecule type" value="Genomic_DNA"/>
</dbReference>